<evidence type="ECO:0000313" key="3">
    <source>
        <dbReference type="Proteomes" id="UP000714618"/>
    </source>
</evidence>
<organism evidence="2 3">
    <name type="scientific">Aureobasidium mustum</name>
    <dbReference type="NCBI Taxonomy" id="2773714"/>
    <lineage>
        <taxon>Eukaryota</taxon>
        <taxon>Fungi</taxon>
        <taxon>Dikarya</taxon>
        <taxon>Ascomycota</taxon>
        <taxon>Pezizomycotina</taxon>
        <taxon>Dothideomycetes</taxon>
        <taxon>Dothideomycetidae</taxon>
        <taxon>Dothideales</taxon>
        <taxon>Saccotheciaceae</taxon>
        <taxon>Aureobasidium</taxon>
    </lineage>
</organism>
<dbReference type="EMBL" id="CAIJEO010000009">
    <property type="protein sequence ID" value="CAD0098603.1"/>
    <property type="molecule type" value="Genomic_DNA"/>
</dbReference>
<comment type="caution">
    <text evidence="2">The sequence shown here is derived from an EMBL/GenBank/DDBJ whole genome shotgun (WGS) entry which is preliminary data.</text>
</comment>
<protein>
    <submittedName>
        <fullName evidence="2">Uncharacterized protein</fullName>
    </submittedName>
</protein>
<dbReference type="OrthoDB" id="3800288at2759"/>
<evidence type="ECO:0000313" key="2">
    <source>
        <dbReference type="EMBL" id="CAD0098603.1"/>
    </source>
</evidence>
<proteinExistence type="predicted"/>
<gene>
    <name evidence="2" type="ORF">AWRI4233_LOCUS7427</name>
</gene>
<feature type="region of interest" description="Disordered" evidence="1">
    <location>
        <begin position="115"/>
        <end position="161"/>
    </location>
</feature>
<accession>A0A9N8PKJ4</accession>
<dbReference type="AlphaFoldDB" id="A0A9N8PKJ4"/>
<dbReference type="Proteomes" id="UP000714618">
    <property type="component" value="Unassembled WGS sequence"/>
</dbReference>
<reference evidence="2" key="1">
    <citation type="submission" date="2020-06" db="EMBL/GenBank/DDBJ databases">
        <authorList>
            <person name="Onetto C."/>
        </authorList>
    </citation>
    <scope>NUCLEOTIDE SEQUENCE</scope>
</reference>
<name>A0A9N8PKJ4_9PEZI</name>
<sequence>MAPTTFSNPNWSQQLYTAFSMPRNDKQNCIPILQAILSDANVPPYWRIQALVALASAVTDWYEAEEYQQEAEILYRLTYMVFPKGCDDETDGLLARNRNLLDHLALELEDTMPDSIRALREEAEAEDEQGTDDEYDDSDDDESDNGWDTDGSHDEEDEAGP</sequence>
<feature type="compositionally biased region" description="Acidic residues" evidence="1">
    <location>
        <begin position="123"/>
        <end position="161"/>
    </location>
</feature>
<keyword evidence="3" id="KW-1185">Reference proteome</keyword>
<evidence type="ECO:0000256" key="1">
    <source>
        <dbReference type="SAM" id="MobiDB-lite"/>
    </source>
</evidence>